<dbReference type="AlphaFoldDB" id="M1N8G1"/>
<keyword evidence="1" id="KW-0614">Plasmid</keyword>
<gene>
    <name evidence="1" type="ORF">Cspa_135p00620</name>
</gene>
<reference evidence="1 2" key="1">
    <citation type="submission" date="2013-02" db="EMBL/GenBank/DDBJ databases">
        <title>Genome sequence of Clostridium saccharoperbutylacetonicum N1-4(HMT).</title>
        <authorList>
            <person name="Poehlein A."/>
            <person name="Daniel R."/>
        </authorList>
    </citation>
    <scope>NUCLEOTIDE SEQUENCE [LARGE SCALE GENOMIC DNA]</scope>
    <source>
        <strain evidence="2">N1-4(HMT)</strain>
        <plasmid evidence="2">Plasmid Csp_135p</plasmid>
    </source>
</reference>
<organism evidence="1 2">
    <name type="scientific">Clostridium saccharoperbutylacetonicum N1-4(HMT)</name>
    <dbReference type="NCBI Taxonomy" id="931276"/>
    <lineage>
        <taxon>Bacteria</taxon>
        <taxon>Bacillati</taxon>
        <taxon>Bacillota</taxon>
        <taxon>Clostridia</taxon>
        <taxon>Eubacteriales</taxon>
        <taxon>Clostridiaceae</taxon>
        <taxon>Clostridium</taxon>
    </lineage>
</organism>
<protein>
    <submittedName>
        <fullName evidence="1">Uncharacterized protein</fullName>
    </submittedName>
</protein>
<dbReference type="HOGENOM" id="CLU_441935_0_0_9"/>
<dbReference type="Proteomes" id="UP000011728">
    <property type="component" value="Plasmid Csp_135p"/>
</dbReference>
<dbReference type="OrthoDB" id="9810174at2"/>
<dbReference type="RefSeq" id="WP_015395929.1">
    <property type="nucleotide sequence ID" value="NC_020292.1"/>
</dbReference>
<evidence type="ECO:0000313" key="2">
    <source>
        <dbReference type="Proteomes" id="UP000011728"/>
    </source>
</evidence>
<keyword evidence="2" id="KW-1185">Reference proteome</keyword>
<proteinExistence type="predicted"/>
<dbReference type="EMBL" id="CP004122">
    <property type="protein sequence ID" value="AGF59622.1"/>
    <property type="molecule type" value="Genomic_DNA"/>
</dbReference>
<dbReference type="KEGG" id="csr:Cspa_135p00620"/>
<name>M1N8G1_9CLOT</name>
<accession>M1N8G1</accession>
<dbReference type="PATRIC" id="fig|931276.5.peg.5948"/>
<evidence type="ECO:0000313" key="1">
    <source>
        <dbReference type="EMBL" id="AGF59622.1"/>
    </source>
</evidence>
<geneLocation type="plasmid" evidence="1 2">
    <name>Csp_135p</name>
</geneLocation>
<sequence length="618" mass="68647">MQNKYIILKSPVKIGDYERVASYSGSLTKGEEQLLVTRDLKFFLTDGKGGYLEFKSINSGITFDEVNQKLKELDNNISDKISDLDSKNSKDIKTLNDAVDALSLKFSGYVTTEDFDNLKTKVESNTTLATHDNREVLDKFSVDKDDNPLFNGKKIVADFDTSGIEAEITDLKNRSVIGSSLDYGLFTRDSDFVVNANGAMIPMNLANGSNMTLNSNGRILLKAGKKYKIEFGARTINLTSGLDFGLYDYTNSKGLTIVSDSHSTISVNASHPGKSYYVPTNDCEIGMYITWYSSTNPVTLPSYECYIEVQEINRQVIIDPAEDAKKIQFEYGYFKANQSSNLAPENHLELDMIKGNMSASTGSNQEKGLITLHANKKYKFDFSYSNAGNSTNGIIDFNVCDSNGNVLEDLPYAYPTTYTGDSQSSPVSTFILEPTIDTVINFKIAANASHWVGAYLVIEEIAQPYYFNYYKDSISSTTLFEGSANEVGDYILLDDITKYDHLIVYSKNTLTPNHGTASNIIKVSDIDYTASNQFCNSAYAPGNGSGYGLFYYFKNNKTMNLTSIFLNGWTGVKIYKIEGIGYTYENPYQDVITTVDEFIVQDSIVDADINSVWSEVGI</sequence>